<evidence type="ECO:0000313" key="3">
    <source>
        <dbReference type="EMBL" id="TMJ16140.1"/>
    </source>
</evidence>
<name>A0A537M791_9BACT</name>
<protein>
    <submittedName>
        <fullName evidence="3">DNA ligase</fullName>
    </submittedName>
</protein>
<accession>A0A537M791</accession>
<dbReference type="PANTHER" id="PTHR39465">
    <property type="entry name" value="DNA LIGASE D, 3'-PHOSPHOESTERASE DOMAIN"/>
    <property type="match status" value="1"/>
</dbReference>
<dbReference type="GO" id="GO:0016874">
    <property type="term" value="F:ligase activity"/>
    <property type="evidence" value="ECO:0007669"/>
    <property type="project" value="UniProtKB-KW"/>
</dbReference>
<evidence type="ECO:0000313" key="4">
    <source>
        <dbReference type="Proteomes" id="UP000320393"/>
    </source>
</evidence>
<evidence type="ECO:0000259" key="2">
    <source>
        <dbReference type="Pfam" id="PF13298"/>
    </source>
</evidence>
<organism evidence="3 4">
    <name type="scientific">Candidatus Segetimicrobium genomatis</name>
    <dbReference type="NCBI Taxonomy" id="2569760"/>
    <lineage>
        <taxon>Bacteria</taxon>
        <taxon>Bacillati</taxon>
        <taxon>Candidatus Sysuimicrobiota</taxon>
        <taxon>Candidatus Sysuimicrobiia</taxon>
        <taxon>Candidatus Sysuimicrobiales</taxon>
        <taxon>Candidatus Segetimicrobiaceae</taxon>
        <taxon>Candidatus Segetimicrobium</taxon>
    </lineage>
</organism>
<dbReference type="AlphaFoldDB" id="A0A537M791"/>
<evidence type="ECO:0000256" key="1">
    <source>
        <dbReference type="SAM" id="MobiDB-lite"/>
    </source>
</evidence>
<reference evidence="3 4" key="1">
    <citation type="journal article" date="2019" name="Nat. Microbiol.">
        <title>Mediterranean grassland soil C-N compound turnover is dependent on rainfall and depth, and is mediated by genomically divergent microorganisms.</title>
        <authorList>
            <person name="Diamond S."/>
            <person name="Andeer P.F."/>
            <person name="Li Z."/>
            <person name="Crits-Christoph A."/>
            <person name="Burstein D."/>
            <person name="Anantharaman K."/>
            <person name="Lane K.R."/>
            <person name="Thomas B.C."/>
            <person name="Pan C."/>
            <person name="Northen T.R."/>
            <person name="Banfield J.F."/>
        </authorList>
    </citation>
    <scope>NUCLEOTIDE SEQUENCE [LARGE SCALE GENOMIC DNA]</scope>
    <source>
        <strain evidence="3">NP_5</strain>
    </source>
</reference>
<dbReference type="Pfam" id="PF13298">
    <property type="entry name" value="LigD_N"/>
    <property type="match status" value="1"/>
</dbReference>
<feature type="compositionally biased region" description="Low complexity" evidence="1">
    <location>
        <begin position="217"/>
        <end position="238"/>
    </location>
</feature>
<proteinExistence type="predicted"/>
<dbReference type="InterPro" id="IPR014144">
    <property type="entry name" value="LigD_PE_domain"/>
</dbReference>
<dbReference type="PANTHER" id="PTHR39465:SF1">
    <property type="entry name" value="DNA LIGASE D 3'-PHOSPHOESTERASE DOMAIN-CONTAINING PROTEIN"/>
    <property type="match status" value="1"/>
</dbReference>
<feature type="region of interest" description="Disordered" evidence="1">
    <location>
        <begin position="191"/>
        <end position="238"/>
    </location>
</feature>
<dbReference type="NCBIfam" id="TIGR02777">
    <property type="entry name" value="LigD_PE_dom"/>
    <property type="match status" value="1"/>
</dbReference>
<keyword evidence="3" id="KW-0436">Ligase</keyword>
<gene>
    <name evidence="3" type="ORF">E6H02_01205</name>
</gene>
<sequence>MSLREYRGKRRFDVTPEPAGRSAPRARAAGPLRYAVQKHQASHLHYDLRLEWNGVLLSWAVPKGPSLDPSVKRLAMRVEDHPIDYADFEGVISEGEYGAGTVLVWDRGTWIPEDEDVDAALRRGELKFTLNGTKLKGSWVLVRTRSGYPASSGREAWLLIKHRDAHAADGEITASMPRSVISDGTLAEIAQAEGGTVKKAAPGDPSGRGRRPPPAVSGPRPRLGRSARSSARGRAPSR</sequence>
<comment type="caution">
    <text evidence="3">The sequence shown here is derived from an EMBL/GenBank/DDBJ whole genome shotgun (WGS) entry which is preliminary data.</text>
</comment>
<dbReference type="Proteomes" id="UP000320393">
    <property type="component" value="Unassembled WGS sequence"/>
</dbReference>
<dbReference type="EMBL" id="VBAM01000031">
    <property type="protein sequence ID" value="TMJ16140.1"/>
    <property type="molecule type" value="Genomic_DNA"/>
</dbReference>
<feature type="domain" description="DNA ligase D 3'-phosphoesterase" evidence="2">
    <location>
        <begin position="37"/>
        <end position="143"/>
    </location>
</feature>